<feature type="compositionally biased region" description="Basic and acidic residues" evidence="1">
    <location>
        <begin position="1"/>
        <end position="11"/>
    </location>
</feature>
<feature type="region of interest" description="Disordered" evidence="1">
    <location>
        <begin position="1"/>
        <end position="161"/>
    </location>
</feature>
<feature type="compositionally biased region" description="Low complexity" evidence="1">
    <location>
        <begin position="75"/>
        <end position="85"/>
    </location>
</feature>
<evidence type="ECO:0000313" key="3">
    <source>
        <dbReference type="Proteomes" id="UP001219355"/>
    </source>
</evidence>
<gene>
    <name evidence="2" type="ORF">PRK78_006802</name>
</gene>
<reference evidence="2" key="1">
    <citation type="submission" date="2023-03" db="EMBL/GenBank/DDBJ databases">
        <title>Emydomyces testavorans Genome Sequence.</title>
        <authorList>
            <person name="Hoyer L."/>
        </authorList>
    </citation>
    <scope>NUCLEOTIDE SEQUENCE</scope>
    <source>
        <strain evidence="2">16-2883</strain>
    </source>
</reference>
<dbReference type="Proteomes" id="UP001219355">
    <property type="component" value="Chromosome 4"/>
</dbReference>
<evidence type="ECO:0000256" key="1">
    <source>
        <dbReference type="SAM" id="MobiDB-lite"/>
    </source>
</evidence>
<organism evidence="2 3">
    <name type="scientific">Emydomyces testavorans</name>
    <dbReference type="NCBI Taxonomy" id="2070801"/>
    <lineage>
        <taxon>Eukaryota</taxon>
        <taxon>Fungi</taxon>
        <taxon>Dikarya</taxon>
        <taxon>Ascomycota</taxon>
        <taxon>Pezizomycotina</taxon>
        <taxon>Eurotiomycetes</taxon>
        <taxon>Eurotiomycetidae</taxon>
        <taxon>Onygenales</taxon>
        <taxon>Nannizziopsiaceae</taxon>
        <taxon>Emydomyces</taxon>
    </lineage>
</organism>
<feature type="compositionally biased region" description="Polar residues" evidence="1">
    <location>
        <begin position="145"/>
        <end position="154"/>
    </location>
</feature>
<dbReference type="AlphaFoldDB" id="A0AAF0DP41"/>
<name>A0AAF0DP41_9EURO</name>
<evidence type="ECO:0000313" key="2">
    <source>
        <dbReference type="EMBL" id="WEW61312.1"/>
    </source>
</evidence>
<protein>
    <submittedName>
        <fullName evidence="2">Uncharacterized protein</fullName>
    </submittedName>
</protein>
<sequence>MAERPGDRPERPPVWVRGGPPTYYHPSRPQGVHTLEQMRRTSTGTTDSTRSEPSSLPASPVLATISTLEHPQAETRTTTTHTRGGTSEDAQPVSLRPSMPKRRSSSPSTSTAAGQKKYAGLTYQKRTSLDEETKRRVASWREQPVGSNPPSWQWASRWWDS</sequence>
<accession>A0AAF0DP41</accession>
<keyword evidence="3" id="KW-1185">Reference proteome</keyword>
<dbReference type="EMBL" id="CP120630">
    <property type="protein sequence ID" value="WEW61312.1"/>
    <property type="molecule type" value="Genomic_DNA"/>
</dbReference>
<proteinExistence type="predicted"/>